<evidence type="ECO:0000313" key="6">
    <source>
        <dbReference type="Proteomes" id="UP000717515"/>
    </source>
</evidence>
<evidence type="ECO:0000256" key="2">
    <source>
        <dbReference type="ARBA" id="ARBA00022801"/>
    </source>
</evidence>
<dbReference type="SUPFAM" id="SSF53474">
    <property type="entry name" value="alpha/beta-Hydrolases"/>
    <property type="match status" value="1"/>
</dbReference>
<dbReference type="InterPro" id="IPR019826">
    <property type="entry name" value="Carboxylesterase_B_AS"/>
</dbReference>
<feature type="domain" description="Carboxylesterase type B" evidence="4">
    <location>
        <begin position="204"/>
        <end position="294"/>
    </location>
</feature>
<comment type="caution">
    <text evidence="5">The sequence shown here is derived from an EMBL/GenBank/DDBJ whole genome shotgun (WGS) entry which is preliminary data.</text>
</comment>
<comment type="similarity">
    <text evidence="1 3">Belongs to the type-B carboxylesterase/lipase family.</text>
</comment>
<proteinExistence type="inferred from homology"/>
<dbReference type="InterPro" id="IPR050309">
    <property type="entry name" value="Type-B_Carboxylest/Lipase"/>
</dbReference>
<keyword evidence="2 3" id="KW-0378">Hydrolase</keyword>
<dbReference type="GO" id="GO:0016787">
    <property type="term" value="F:hydrolase activity"/>
    <property type="evidence" value="ECO:0007669"/>
    <property type="project" value="UniProtKB-KW"/>
</dbReference>
<name>A0A9P7ZY78_MORAP</name>
<dbReference type="AlphaFoldDB" id="A0A9P7ZY78"/>
<feature type="signal peptide" evidence="3">
    <location>
        <begin position="1"/>
        <end position="22"/>
    </location>
</feature>
<accession>A0A9P7ZY78</accession>
<dbReference type="PANTHER" id="PTHR11559">
    <property type="entry name" value="CARBOXYLESTERASE"/>
    <property type="match status" value="1"/>
</dbReference>
<reference evidence="5" key="1">
    <citation type="submission" date="2021-07" db="EMBL/GenBank/DDBJ databases">
        <title>Draft genome of Mortierella alpina, strain LL118, isolated from an aspen leaf litter sample.</title>
        <authorList>
            <person name="Yang S."/>
            <person name="Vinatzer B.A."/>
        </authorList>
    </citation>
    <scope>NUCLEOTIDE SEQUENCE</scope>
    <source>
        <strain evidence="5">LL118</strain>
    </source>
</reference>
<dbReference type="InterPro" id="IPR002018">
    <property type="entry name" value="CarbesteraseB"/>
</dbReference>
<keyword evidence="3" id="KW-0732">Signal</keyword>
<organism evidence="5 6">
    <name type="scientific">Mortierella alpina</name>
    <name type="common">Oleaginous fungus</name>
    <name type="synonym">Mortierella renispora</name>
    <dbReference type="NCBI Taxonomy" id="64518"/>
    <lineage>
        <taxon>Eukaryota</taxon>
        <taxon>Fungi</taxon>
        <taxon>Fungi incertae sedis</taxon>
        <taxon>Mucoromycota</taxon>
        <taxon>Mortierellomycotina</taxon>
        <taxon>Mortierellomycetes</taxon>
        <taxon>Mortierellales</taxon>
        <taxon>Mortierellaceae</taxon>
        <taxon>Mortierella</taxon>
    </lineage>
</organism>
<evidence type="ECO:0000259" key="4">
    <source>
        <dbReference type="Pfam" id="PF00135"/>
    </source>
</evidence>
<evidence type="ECO:0000256" key="3">
    <source>
        <dbReference type="RuleBase" id="RU361235"/>
    </source>
</evidence>
<sequence>MALLTLTRVAALAISLLHLVAFQNKATGPSSVVSAAPAGVVYRRLLSNRAPLADTIDGAHILLQNDVDSATNKNSFLLLSKPRSYMNAAKACQDMSDMPYVYFPGLPASKEFEHTSKKQCCRSVRGSNFYNYWVFNAPLFPGADCMSLNRETGELEAVRCFTELPIICLNSAPRRTFYSKMSPAKSSSTQELVPSRENTAFPRSEVPGNQAIHDQILALRWVKNHIANFGGDPTMVTVFGESAGAMSIRALLSAPSAWDFYTNVIVQSDAINSPFKSPEDTTEMTTYFFEALKFDNNLIAAEFSDLVKSGQYNTKADIMWGATKDEGGRFLHDLHFLSKQIASGHSSSASSSNGPTARIHNFRFDHGRGIPFVDTPGTFCGSDDHTCHIEDIMPSFGSGTAFIPIFSQTGDDARFSRQIIDRFTSFAKTGDPNPSTDLAGVENTNTDVMGTQWLPYGNGNRFMRLDLQSRMSAVEERLEDDEVCGLFEKEVKYDFMVHNPIHPELPHSQ</sequence>
<feature type="chain" id="PRO_5040537048" description="Carboxylic ester hydrolase" evidence="3">
    <location>
        <begin position="23"/>
        <end position="509"/>
    </location>
</feature>
<gene>
    <name evidence="5" type="ORF">KVV02_007005</name>
</gene>
<protein>
    <recommendedName>
        <fullName evidence="3">Carboxylic ester hydrolase</fullName>
        <ecNumber evidence="3">3.1.1.-</ecNumber>
    </recommendedName>
</protein>
<dbReference type="EC" id="3.1.1.-" evidence="3"/>
<evidence type="ECO:0000256" key="1">
    <source>
        <dbReference type="ARBA" id="ARBA00005964"/>
    </source>
</evidence>
<dbReference type="Gene3D" id="3.40.50.1820">
    <property type="entry name" value="alpha/beta hydrolase"/>
    <property type="match status" value="2"/>
</dbReference>
<evidence type="ECO:0000313" key="5">
    <source>
        <dbReference type="EMBL" id="KAG9319335.1"/>
    </source>
</evidence>
<dbReference type="InterPro" id="IPR029058">
    <property type="entry name" value="AB_hydrolase_fold"/>
</dbReference>
<dbReference type="Proteomes" id="UP000717515">
    <property type="component" value="Unassembled WGS sequence"/>
</dbReference>
<dbReference type="PROSITE" id="PS00122">
    <property type="entry name" value="CARBOXYLESTERASE_B_1"/>
    <property type="match status" value="1"/>
</dbReference>
<dbReference type="Pfam" id="PF00135">
    <property type="entry name" value="COesterase"/>
    <property type="match status" value="1"/>
</dbReference>
<dbReference type="EMBL" id="JAIFTL010000488">
    <property type="protein sequence ID" value="KAG9319335.1"/>
    <property type="molecule type" value="Genomic_DNA"/>
</dbReference>